<dbReference type="GO" id="GO:0004623">
    <property type="term" value="F:phospholipase A2 activity"/>
    <property type="evidence" value="ECO:0007669"/>
    <property type="project" value="InterPro"/>
</dbReference>
<dbReference type="GO" id="GO:0005576">
    <property type="term" value="C:extracellular region"/>
    <property type="evidence" value="ECO:0007669"/>
    <property type="project" value="UniProtKB-SubCell"/>
</dbReference>
<dbReference type="EMBL" id="SNUX01000004">
    <property type="protein sequence ID" value="TES46455.1"/>
    <property type="molecule type" value="Genomic_DNA"/>
</dbReference>
<dbReference type="InterPro" id="IPR033113">
    <property type="entry name" value="PLA2_histidine"/>
</dbReference>
<protein>
    <recommendedName>
        <fullName evidence="5">Phospholipase A2 domain-containing protein</fullName>
    </recommendedName>
</protein>
<sequence length="232" mass="26232">MYSNTILLEKDQFIFGTDYNTLSETNDFSSKLGKLIQFARERYDFDNVPTQHQELLSDMKLTDDETPTLLQDGYIVYEDKFSLELAQITHPDGEITTDVRAFLKSTSGQYEILEVSTNDEVVAVGHSDQITTHDFSLQNIGWLCYETCCTFGGLNWQHCGSNCGQQAGSDYGGGTPINDTDECCAAHDACWDIYGSYTCSCEENFFNCLTGLSETGTWRIRQYARYTRNRAC</sequence>
<accession>A0A4Y7WEU0</accession>
<dbReference type="Proteomes" id="UP000298210">
    <property type="component" value="Unassembled WGS sequence"/>
</dbReference>
<comment type="caution">
    <text evidence="3">The sequence shown here is derived from an EMBL/GenBank/DDBJ whole genome shotgun (WGS) entry which is preliminary data.</text>
</comment>
<dbReference type="PROSITE" id="PS00118">
    <property type="entry name" value="PA2_HIS"/>
    <property type="match status" value="1"/>
</dbReference>
<comment type="subcellular location">
    <subcellularLocation>
        <location evidence="1">Secreted</location>
    </subcellularLocation>
</comment>
<dbReference type="GO" id="GO:0050482">
    <property type="term" value="P:arachidonate secretion"/>
    <property type="evidence" value="ECO:0007669"/>
    <property type="project" value="InterPro"/>
</dbReference>
<evidence type="ECO:0000256" key="2">
    <source>
        <dbReference type="ARBA" id="ARBA00022525"/>
    </source>
</evidence>
<proteinExistence type="predicted"/>
<dbReference type="GO" id="GO:0006644">
    <property type="term" value="P:phospholipid metabolic process"/>
    <property type="evidence" value="ECO:0007669"/>
    <property type="project" value="InterPro"/>
</dbReference>
<dbReference type="SUPFAM" id="SSF48619">
    <property type="entry name" value="Phospholipase A2, PLA2"/>
    <property type="match status" value="1"/>
</dbReference>
<name>A0A4Y7WEU0_9BACI</name>
<dbReference type="AlphaFoldDB" id="A0A4Y7WEU0"/>
<dbReference type="Gene3D" id="1.20.90.10">
    <property type="entry name" value="Phospholipase A2 domain"/>
    <property type="match status" value="1"/>
</dbReference>
<reference evidence="3 4" key="1">
    <citation type="submission" date="2019-03" db="EMBL/GenBank/DDBJ databases">
        <authorList>
            <person name="Liu G."/>
        </authorList>
    </citation>
    <scope>NUCLEOTIDE SEQUENCE [LARGE SCALE GENOMIC DNA]</scope>
    <source>
        <strain evidence="3 4">DSM 19099</strain>
    </source>
</reference>
<dbReference type="InterPro" id="IPR036444">
    <property type="entry name" value="PLipase_A2_dom_sf"/>
</dbReference>
<organism evidence="3 4">
    <name type="scientific">Shouchella lehensis</name>
    <dbReference type="NCBI Taxonomy" id="300825"/>
    <lineage>
        <taxon>Bacteria</taxon>
        <taxon>Bacillati</taxon>
        <taxon>Bacillota</taxon>
        <taxon>Bacilli</taxon>
        <taxon>Bacillales</taxon>
        <taxon>Bacillaceae</taxon>
        <taxon>Shouchella</taxon>
    </lineage>
</organism>
<keyword evidence="2" id="KW-0964">Secreted</keyword>
<evidence type="ECO:0000256" key="1">
    <source>
        <dbReference type="ARBA" id="ARBA00004613"/>
    </source>
</evidence>
<evidence type="ECO:0000313" key="4">
    <source>
        <dbReference type="Proteomes" id="UP000298210"/>
    </source>
</evidence>
<evidence type="ECO:0000313" key="3">
    <source>
        <dbReference type="EMBL" id="TES46455.1"/>
    </source>
</evidence>
<dbReference type="RefSeq" id="WP_134259863.1">
    <property type="nucleotide sequence ID" value="NZ_LDIM01000013.1"/>
</dbReference>
<evidence type="ECO:0008006" key="5">
    <source>
        <dbReference type="Google" id="ProtNLM"/>
    </source>
</evidence>
<gene>
    <name evidence="3" type="ORF">E2L03_17310</name>
</gene>